<reference evidence="1 2" key="1">
    <citation type="submission" date="2016-10" db="EMBL/GenBank/DDBJ databases">
        <authorList>
            <person name="de Groot N.N."/>
        </authorList>
    </citation>
    <scope>NUCLEOTIDE SEQUENCE [LARGE SCALE GENOMIC DNA]</scope>
    <source>
        <strain evidence="1 2">DSM 13760</strain>
    </source>
</reference>
<evidence type="ECO:0000313" key="2">
    <source>
        <dbReference type="Proteomes" id="UP000198948"/>
    </source>
</evidence>
<evidence type="ECO:0000313" key="1">
    <source>
        <dbReference type="EMBL" id="SER54594.1"/>
    </source>
</evidence>
<dbReference type="AlphaFoldDB" id="A0A1H9Q2F0"/>
<protein>
    <recommendedName>
        <fullName evidence="3">Mor transcription activator family protein</fullName>
    </recommendedName>
</protein>
<dbReference type="EMBL" id="FOHA01000001">
    <property type="protein sequence ID" value="SER54594.1"/>
    <property type="molecule type" value="Genomic_DNA"/>
</dbReference>
<evidence type="ECO:0008006" key="3">
    <source>
        <dbReference type="Google" id="ProtNLM"/>
    </source>
</evidence>
<name>A0A1H9Q2F0_9LACT</name>
<keyword evidence="2" id="KW-1185">Reference proteome</keyword>
<dbReference type="OrthoDB" id="2303790at2"/>
<sequence>MELHKEDLSPENFTSGYRQIVTIAEIPIEVITELHNQLAGTSVNFSSKIFKPEFVKSLIKKHRFELSVNQLAKRTGYSERSIRRFIYEINQTEETKK</sequence>
<dbReference type="RefSeq" id="WP_092649542.1">
    <property type="nucleotide sequence ID" value="NZ_FOHA01000001.1"/>
</dbReference>
<proteinExistence type="predicted"/>
<gene>
    <name evidence="1" type="ORF">SAMN04488559_101305</name>
</gene>
<dbReference type="Proteomes" id="UP000198948">
    <property type="component" value="Unassembled WGS sequence"/>
</dbReference>
<accession>A0A1H9Q2F0</accession>
<organism evidence="1 2">
    <name type="scientific">Isobaculum melis</name>
    <dbReference type="NCBI Taxonomy" id="142588"/>
    <lineage>
        <taxon>Bacteria</taxon>
        <taxon>Bacillati</taxon>
        <taxon>Bacillota</taxon>
        <taxon>Bacilli</taxon>
        <taxon>Lactobacillales</taxon>
        <taxon>Carnobacteriaceae</taxon>
        <taxon>Isobaculum</taxon>
    </lineage>
</organism>